<comment type="caution">
    <text evidence="11">The sequence shown here is derived from an EMBL/GenBank/DDBJ whole genome shotgun (WGS) entry which is preliminary data.</text>
</comment>
<evidence type="ECO:0000256" key="7">
    <source>
        <dbReference type="ARBA" id="ARBA00023136"/>
    </source>
</evidence>
<dbReference type="GO" id="GO:0015297">
    <property type="term" value="F:antiporter activity"/>
    <property type="evidence" value="ECO:0007669"/>
    <property type="project" value="UniProtKB-KW"/>
</dbReference>
<dbReference type="PANTHER" id="PTHR33451:SF3">
    <property type="entry name" value="MALATE-2H(+)_NA(+)-LACTATE ANTIPORTER"/>
    <property type="match status" value="1"/>
</dbReference>
<feature type="transmembrane region" description="Helical" evidence="9">
    <location>
        <begin position="434"/>
        <end position="456"/>
    </location>
</feature>
<keyword evidence="2" id="KW-0813">Transport</keyword>
<gene>
    <name evidence="11" type="ORF">H8S62_13515</name>
</gene>
<evidence type="ECO:0000256" key="6">
    <source>
        <dbReference type="ARBA" id="ARBA00022989"/>
    </source>
</evidence>
<evidence type="ECO:0000313" key="11">
    <source>
        <dbReference type="EMBL" id="MBC5738025.1"/>
    </source>
</evidence>
<feature type="transmembrane region" description="Helical" evidence="9">
    <location>
        <begin position="38"/>
        <end position="58"/>
    </location>
</feature>
<feature type="transmembrane region" description="Helical" evidence="9">
    <location>
        <begin position="70"/>
        <end position="94"/>
    </location>
</feature>
<name>A0A8J6JNI1_9FIRM</name>
<evidence type="ECO:0000256" key="9">
    <source>
        <dbReference type="SAM" id="Phobius"/>
    </source>
</evidence>
<protein>
    <recommendedName>
        <fullName evidence="10">Na+/H+ antiporter NhaC-like C-terminal domain-containing protein</fullName>
    </recommendedName>
</protein>
<keyword evidence="6 9" id="KW-1133">Transmembrane helix</keyword>
<evidence type="ECO:0000256" key="2">
    <source>
        <dbReference type="ARBA" id="ARBA00022448"/>
    </source>
</evidence>
<keyword evidence="5 9" id="KW-0812">Transmembrane</keyword>
<feature type="domain" description="Na+/H+ antiporter NhaC-like C-terminal" evidence="10">
    <location>
        <begin position="163"/>
        <end position="456"/>
    </location>
</feature>
<keyword evidence="3" id="KW-0050">Antiport</keyword>
<keyword evidence="4" id="KW-1003">Cell membrane</keyword>
<feature type="transmembrane region" description="Helical" evidence="9">
    <location>
        <begin position="201"/>
        <end position="218"/>
    </location>
</feature>
<feature type="transmembrane region" description="Helical" evidence="9">
    <location>
        <begin position="319"/>
        <end position="343"/>
    </location>
</feature>
<dbReference type="PANTHER" id="PTHR33451">
    <property type="entry name" value="MALATE-2H(+)/NA(+)-LACTATE ANTIPORTER"/>
    <property type="match status" value="1"/>
</dbReference>
<feature type="transmembrane region" description="Helical" evidence="9">
    <location>
        <begin position="12"/>
        <end position="32"/>
    </location>
</feature>
<dbReference type="EMBL" id="JACOPQ010000011">
    <property type="protein sequence ID" value="MBC5738025.1"/>
    <property type="molecule type" value="Genomic_DNA"/>
</dbReference>
<evidence type="ECO:0000313" key="12">
    <source>
        <dbReference type="Proteomes" id="UP000607645"/>
    </source>
</evidence>
<organism evidence="11 12">
    <name type="scientific">Lawsonibacter faecis</name>
    <dbReference type="NCBI Taxonomy" id="2763052"/>
    <lineage>
        <taxon>Bacteria</taxon>
        <taxon>Bacillati</taxon>
        <taxon>Bacillota</taxon>
        <taxon>Clostridia</taxon>
        <taxon>Eubacteriales</taxon>
        <taxon>Oscillospiraceae</taxon>
        <taxon>Lawsonibacter</taxon>
    </lineage>
</organism>
<evidence type="ECO:0000256" key="4">
    <source>
        <dbReference type="ARBA" id="ARBA00022475"/>
    </source>
</evidence>
<evidence type="ECO:0000256" key="1">
    <source>
        <dbReference type="ARBA" id="ARBA00004651"/>
    </source>
</evidence>
<reference evidence="11" key="1">
    <citation type="submission" date="2020-08" db="EMBL/GenBank/DDBJ databases">
        <title>Genome public.</title>
        <authorList>
            <person name="Liu C."/>
            <person name="Sun Q."/>
        </authorList>
    </citation>
    <scope>NUCLEOTIDE SEQUENCE</scope>
    <source>
        <strain evidence="11">NSJ-52</strain>
    </source>
</reference>
<dbReference type="Proteomes" id="UP000607645">
    <property type="component" value="Unassembled WGS sequence"/>
</dbReference>
<proteinExistence type="inferred from homology"/>
<feature type="transmembrane region" description="Helical" evidence="9">
    <location>
        <begin position="355"/>
        <end position="382"/>
    </location>
</feature>
<feature type="transmembrane region" description="Helical" evidence="9">
    <location>
        <begin position="100"/>
        <end position="126"/>
    </location>
</feature>
<evidence type="ECO:0000259" key="10">
    <source>
        <dbReference type="Pfam" id="PF03553"/>
    </source>
</evidence>
<dbReference type="AlphaFoldDB" id="A0A8J6JNI1"/>
<feature type="transmembrane region" description="Helical" evidence="9">
    <location>
        <begin position="263"/>
        <end position="282"/>
    </location>
</feature>
<accession>A0A8J6JNI1</accession>
<comment type="similarity">
    <text evidence="8">Belongs to the NhaC Na(+)/H(+) (TC 2.A.35) antiporter family.</text>
</comment>
<sequence length="487" mass="51250">MKNAPREKKKATVAFSAIALLVLVAFIAVMLGVAKAPIVVVMLFSWLVMIPFALYLGYNLVEIEKAALDLIRPAVGVMALMIAVGGMVSIWLSAGTVPSMIYWGLKIISPGAFLLVAFVVTSIVSLPTGTSWGTVATVGVAMMGVGIGLGLPAGIVAGAIISGAYFGNGFSPVSDAPLMLSSVLNIKVWDHIKHMSLTTGIAWVLSAVLFGVIGIRYAGAAMDLGSINELTATLDSLFHISPVTLIPMAVVLVMMITRFSALLSILVGSVVGVLVSVLYQGFDLAAVVGYMNTGFSIQCDNAIISSLLNRGGFASMYELVAIIIGSLGVGGILKGTGMLDVLISSMGKSLKSIRSLTVATAIASFITTAMVGTYYFCMTFVGTLMPPLYKKAGYTPENPGRIINNIANCLVAFLPWNAGALYMSSQLGVPIKDFVPFIFFNIIVIVVDLIFGFFGIGAKRYTPEEMAEFAREEAAQTAAAQTAVQTE</sequence>
<dbReference type="InterPro" id="IPR018461">
    <property type="entry name" value="Na/H_Antiport_NhaC-like_C"/>
</dbReference>
<keyword evidence="7 9" id="KW-0472">Membrane</keyword>
<dbReference type="RefSeq" id="WP_186919819.1">
    <property type="nucleotide sequence ID" value="NZ_JACOPQ010000011.1"/>
</dbReference>
<keyword evidence="12" id="KW-1185">Reference proteome</keyword>
<feature type="transmembrane region" description="Helical" evidence="9">
    <location>
        <begin position="138"/>
        <end position="166"/>
    </location>
</feature>
<evidence type="ECO:0000256" key="3">
    <source>
        <dbReference type="ARBA" id="ARBA00022449"/>
    </source>
</evidence>
<dbReference type="Pfam" id="PF03553">
    <property type="entry name" value="Na_H_antiporter"/>
    <property type="match status" value="1"/>
</dbReference>
<evidence type="ECO:0000256" key="8">
    <source>
        <dbReference type="ARBA" id="ARBA00038435"/>
    </source>
</evidence>
<comment type="subcellular location">
    <subcellularLocation>
        <location evidence="1">Cell membrane</location>
        <topology evidence="1">Multi-pass membrane protein</topology>
    </subcellularLocation>
</comment>
<dbReference type="InterPro" id="IPR052180">
    <property type="entry name" value="NhaC_Na-H+_Antiporter"/>
</dbReference>
<feature type="transmembrane region" description="Helical" evidence="9">
    <location>
        <begin position="238"/>
        <end position="256"/>
    </location>
</feature>
<dbReference type="GO" id="GO:0005886">
    <property type="term" value="C:plasma membrane"/>
    <property type="evidence" value="ECO:0007669"/>
    <property type="project" value="UniProtKB-SubCell"/>
</dbReference>
<evidence type="ECO:0000256" key="5">
    <source>
        <dbReference type="ARBA" id="ARBA00022692"/>
    </source>
</evidence>
<feature type="transmembrane region" description="Helical" evidence="9">
    <location>
        <begin position="402"/>
        <end position="422"/>
    </location>
</feature>